<name>A0A1P8WNZ1_9PLAN</name>
<dbReference type="CDD" id="cd08946">
    <property type="entry name" value="SDR_e"/>
    <property type="match status" value="1"/>
</dbReference>
<dbReference type="SUPFAM" id="SSF51735">
    <property type="entry name" value="NAD(P)-binding Rossmann-fold domains"/>
    <property type="match status" value="1"/>
</dbReference>
<dbReference type="Gene3D" id="3.40.50.720">
    <property type="entry name" value="NAD(P)-binding Rossmann-like Domain"/>
    <property type="match status" value="1"/>
</dbReference>
<evidence type="ECO:0000256" key="1">
    <source>
        <dbReference type="ARBA" id="ARBA00007637"/>
    </source>
</evidence>
<dbReference type="Proteomes" id="UP000187735">
    <property type="component" value="Chromosome"/>
</dbReference>
<organism evidence="3 4">
    <name type="scientific">Fuerstiella marisgermanici</name>
    <dbReference type="NCBI Taxonomy" id="1891926"/>
    <lineage>
        <taxon>Bacteria</taxon>
        <taxon>Pseudomonadati</taxon>
        <taxon>Planctomycetota</taxon>
        <taxon>Planctomycetia</taxon>
        <taxon>Planctomycetales</taxon>
        <taxon>Planctomycetaceae</taxon>
        <taxon>Fuerstiella</taxon>
    </lineage>
</organism>
<accession>A0A1P8WNZ1</accession>
<evidence type="ECO:0000313" key="3">
    <source>
        <dbReference type="EMBL" id="APZ95769.1"/>
    </source>
</evidence>
<comment type="similarity">
    <text evidence="1">Belongs to the NAD(P)-dependent epimerase/dehydratase family.</text>
</comment>
<dbReference type="OrthoDB" id="9807212at2"/>
<dbReference type="RefSeq" id="WP_077026881.1">
    <property type="nucleotide sequence ID" value="NZ_CP017641.1"/>
</dbReference>
<gene>
    <name evidence="3" type="ORF">Fuma_05431</name>
</gene>
<dbReference type="Pfam" id="PF01370">
    <property type="entry name" value="Epimerase"/>
    <property type="match status" value="1"/>
</dbReference>
<dbReference type="InterPro" id="IPR001509">
    <property type="entry name" value="Epimerase_deHydtase"/>
</dbReference>
<dbReference type="PANTHER" id="PTHR43000">
    <property type="entry name" value="DTDP-D-GLUCOSE 4,6-DEHYDRATASE-RELATED"/>
    <property type="match status" value="1"/>
</dbReference>
<dbReference type="KEGG" id="fmr:Fuma_05431"/>
<dbReference type="STRING" id="1891926.Fuma_05431"/>
<protein>
    <submittedName>
        <fullName evidence="3">Cholesterol dehydrogenase</fullName>
    </submittedName>
</protein>
<feature type="domain" description="NAD-dependent epimerase/dehydratase" evidence="2">
    <location>
        <begin position="3"/>
        <end position="232"/>
    </location>
</feature>
<proteinExistence type="inferred from homology"/>
<reference evidence="3 4" key="1">
    <citation type="journal article" date="2016" name="Front. Microbiol.">
        <title>Fuerstia marisgermanicae gen. nov., sp. nov., an Unusual Member of the Phylum Planctomycetes from the German Wadden Sea.</title>
        <authorList>
            <person name="Kohn T."/>
            <person name="Heuer A."/>
            <person name="Jogler M."/>
            <person name="Vollmers J."/>
            <person name="Boedeker C."/>
            <person name="Bunk B."/>
            <person name="Rast P."/>
            <person name="Borchert D."/>
            <person name="Glockner I."/>
            <person name="Freese H.M."/>
            <person name="Klenk H.P."/>
            <person name="Overmann J."/>
            <person name="Kaster A.K."/>
            <person name="Rohde M."/>
            <person name="Wiegand S."/>
            <person name="Jogler C."/>
        </authorList>
    </citation>
    <scope>NUCLEOTIDE SEQUENCE [LARGE SCALE GENOMIC DNA]</scope>
    <source>
        <strain evidence="3 4">NH11</strain>
    </source>
</reference>
<keyword evidence="4" id="KW-1185">Reference proteome</keyword>
<evidence type="ECO:0000313" key="4">
    <source>
        <dbReference type="Proteomes" id="UP000187735"/>
    </source>
</evidence>
<dbReference type="EMBL" id="CP017641">
    <property type="protein sequence ID" value="APZ95769.1"/>
    <property type="molecule type" value="Genomic_DNA"/>
</dbReference>
<evidence type="ECO:0000259" key="2">
    <source>
        <dbReference type="Pfam" id="PF01370"/>
    </source>
</evidence>
<dbReference type="InterPro" id="IPR036291">
    <property type="entry name" value="NAD(P)-bd_dom_sf"/>
</dbReference>
<sequence length="300" mass="32760">MKVAITGATGFLGRYLVRKMHDVGNECRCWYRSENNLYEPAASDNVLEWTPGELGDQAACEELLKGCDAVVHSGLHRNGESFRGGEGDITEFVQKNVVGTIQLIEAARNAGIQKFVFISTCAVHEKILDDRPLDETHPLWMTTHYGAYKAAIEQFVHSYGFGVGFPICALRPTGIYGLHHQPHRSKWFGMVKRIANGETVECNGGGKEVHAADVAEAVDLLLHSTDNAGEVYSCYDSYVSQYDVATIAKELSGSDSEIVGEQARPKHDIVSDKIKGLGMQFGGEELLRLTIGELVAAAKG</sequence>
<dbReference type="AlphaFoldDB" id="A0A1P8WNZ1"/>